<name>A0A1F7I761_9BACT</name>
<protein>
    <submittedName>
        <fullName evidence="1">Uncharacterized protein</fullName>
    </submittedName>
</protein>
<sequence>MALKYQKIGMPSSHVVEILSVMDEVSKIIGVQVAFPSYIVRDGKGWQPNYEIYKEPIQRPFPKLCWKANLIFLEAQRMLKDEKVDALLIPKLETDRFRPCAGANGLIALIKNKLPNIPLLVPKFYDDDQPTLESISTLVKELGGTDEDARVVKEGCSHVSAFEKSLERDAGKFSISADYPTIAVISHFREVSMLYRLSERYHVNFVPLREFADAREIPSDLVRPNPEFFQTEDVIARTNELYKRGDIKGLMMVMDTFCTPRKVLKRHLEEKVKAPVSVLELDEFDYLKILKEGRLRDENETEMTRFMHEAVVSKEIDRELQSVSHVEKC</sequence>
<organism evidence="1 2">
    <name type="scientific">Candidatus Roizmanbacteria bacterium RIFCSPLOWO2_01_FULL_35_13</name>
    <dbReference type="NCBI Taxonomy" id="1802055"/>
    <lineage>
        <taxon>Bacteria</taxon>
        <taxon>Candidatus Roizmaniibacteriota</taxon>
    </lineage>
</organism>
<dbReference type="AlphaFoldDB" id="A0A1F7I761"/>
<dbReference type="EMBL" id="MGAF01000055">
    <property type="protein sequence ID" value="OGK39210.1"/>
    <property type="molecule type" value="Genomic_DNA"/>
</dbReference>
<proteinExistence type="predicted"/>
<evidence type="ECO:0000313" key="2">
    <source>
        <dbReference type="Proteomes" id="UP000179270"/>
    </source>
</evidence>
<reference evidence="1 2" key="1">
    <citation type="journal article" date="2016" name="Nat. Commun.">
        <title>Thousands of microbial genomes shed light on interconnected biogeochemical processes in an aquifer system.</title>
        <authorList>
            <person name="Anantharaman K."/>
            <person name="Brown C.T."/>
            <person name="Hug L.A."/>
            <person name="Sharon I."/>
            <person name="Castelle C.J."/>
            <person name="Probst A.J."/>
            <person name="Thomas B.C."/>
            <person name="Singh A."/>
            <person name="Wilkins M.J."/>
            <person name="Karaoz U."/>
            <person name="Brodie E.L."/>
            <person name="Williams K.H."/>
            <person name="Hubbard S.S."/>
            <person name="Banfield J.F."/>
        </authorList>
    </citation>
    <scope>NUCLEOTIDE SEQUENCE [LARGE SCALE GENOMIC DNA]</scope>
</reference>
<evidence type="ECO:0000313" key="1">
    <source>
        <dbReference type="EMBL" id="OGK39210.1"/>
    </source>
</evidence>
<comment type="caution">
    <text evidence="1">The sequence shown here is derived from an EMBL/GenBank/DDBJ whole genome shotgun (WGS) entry which is preliminary data.</text>
</comment>
<gene>
    <name evidence="1" type="ORF">A3A74_07670</name>
</gene>
<dbReference type="Proteomes" id="UP000179270">
    <property type="component" value="Unassembled WGS sequence"/>
</dbReference>
<accession>A0A1F7I761</accession>